<dbReference type="HOGENOM" id="CLU_041661_0_0_0"/>
<dbReference type="PANTHER" id="PTHR30093">
    <property type="entry name" value="GENERAL SECRETION PATHWAY PROTEIN G"/>
    <property type="match status" value="1"/>
</dbReference>
<dbReference type="EMBL" id="CP003364">
    <property type="protein sequence ID" value="AGA25060.1"/>
    <property type="molecule type" value="Genomic_DNA"/>
</dbReference>
<dbReference type="InterPro" id="IPR012902">
    <property type="entry name" value="N_methyl_site"/>
</dbReference>
<gene>
    <name evidence="2" type="ordered locus">Sinac_0645</name>
</gene>
<dbReference type="AlphaFoldDB" id="L0D865"/>
<keyword evidence="3" id="KW-1185">Reference proteome</keyword>
<evidence type="ECO:0000259" key="1">
    <source>
        <dbReference type="Pfam" id="PF07596"/>
    </source>
</evidence>
<dbReference type="OrthoDB" id="261161at2"/>
<protein>
    <submittedName>
        <fullName evidence="2">Prepilin-type N-terminal cleavage/methylation domain-containing protein</fullName>
    </submittedName>
</protein>
<dbReference type="KEGG" id="saci:Sinac_0645"/>
<dbReference type="InterPro" id="IPR045584">
    <property type="entry name" value="Pilin-like"/>
</dbReference>
<dbReference type="NCBIfam" id="TIGR02532">
    <property type="entry name" value="IV_pilin_GFxxxE"/>
    <property type="match status" value="1"/>
</dbReference>
<sequence>MQNVSRPRRGFTLIELLVVIAIIAVLIALLLPAVQAAREAARRSQCVNNLKQLGLAVHNYADKNNCFPLKDMYPNASNYSCGWSSSWPLAVLPGLEQQAMFDAFNFVFTVQGANWDTGCTNGNGFKNSTVGRAQIATLLCPSENLAVHPDMTNGGMGTMNYYGNAGGPGVISTHSGTIVPNHSGIATTIGSGYGAGGPVTFAAVVDGTSNTALFSEKLYGVGPSGPAFTAGSINAKRGLFPQPAAIAHDTGDPANALSFINKCKSTPASTASASSYSGLSWTSAYPPYTVMNAYTHFGAPNSLACANDNAVWGGPSASLPPTSNHSGGVNVGFADGSVKFIKDSVNLQTWWALGTKYGGEVVSADAY</sequence>
<dbReference type="Pfam" id="PF07963">
    <property type="entry name" value="N_methyl"/>
    <property type="match status" value="1"/>
</dbReference>
<dbReference type="PANTHER" id="PTHR30093:SF2">
    <property type="entry name" value="TYPE II SECRETION SYSTEM PROTEIN H"/>
    <property type="match status" value="1"/>
</dbReference>
<organism evidence="2 3">
    <name type="scientific">Singulisphaera acidiphila (strain ATCC BAA-1392 / DSM 18658 / VKM B-2454 / MOB10)</name>
    <dbReference type="NCBI Taxonomy" id="886293"/>
    <lineage>
        <taxon>Bacteria</taxon>
        <taxon>Pseudomonadati</taxon>
        <taxon>Planctomycetota</taxon>
        <taxon>Planctomycetia</taxon>
        <taxon>Isosphaerales</taxon>
        <taxon>Isosphaeraceae</taxon>
        <taxon>Singulisphaera</taxon>
    </lineage>
</organism>
<dbReference type="InterPro" id="IPR027558">
    <property type="entry name" value="Pre_pil_HX9DG_C"/>
</dbReference>
<dbReference type="PROSITE" id="PS00409">
    <property type="entry name" value="PROKAR_NTER_METHYL"/>
    <property type="match status" value="1"/>
</dbReference>
<name>L0D865_SINAD</name>
<feature type="domain" description="DUF1559" evidence="1">
    <location>
        <begin position="35"/>
        <end position="347"/>
    </location>
</feature>
<dbReference type="NCBIfam" id="TIGR04294">
    <property type="entry name" value="pre_pil_HX9DG"/>
    <property type="match status" value="1"/>
</dbReference>
<dbReference type="STRING" id="886293.Sinac_0645"/>
<dbReference type="Pfam" id="PF07596">
    <property type="entry name" value="SBP_bac_10"/>
    <property type="match status" value="1"/>
</dbReference>
<accession>L0D865</accession>
<evidence type="ECO:0000313" key="3">
    <source>
        <dbReference type="Proteomes" id="UP000010798"/>
    </source>
</evidence>
<dbReference type="eggNOG" id="COG2165">
    <property type="taxonomic scope" value="Bacteria"/>
</dbReference>
<dbReference type="Gene3D" id="3.30.700.10">
    <property type="entry name" value="Glycoprotein, Type 4 Pilin"/>
    <property type="match status" value="1"/>
</dbReference>
<dbReference type="SUPFAM" id="SSF54523">
    <property type="entry name" value="Pili subunits"/>
    <property type="match status" value="1"/>
</dbReference>
<reference evidence="2 3" key="1">
    <citation type="submission" date="2012-02" db="EMBL/GenBank/DDBJ databases">
        <title>Complete sequence of chromosome of Singulisphaera acidiphila DSM 18658.</title>
        <authorList>
            <consortium name="US DOE Joint Genome Institute (JGI-PGF)"/>
            <person name="Lucas S."/>
            <person name="Copeland A."/>
            <person name="Lapidus A."/>
            <person name="Glavina del Rio T."/>
            <person name="Dalin E."/>
            <person name="Tice H."/>
            <person name="Bruce D."/>
            <person name="Goodwin L."/>
            <person name="Pitluck S."/>
            <person name="Peters L."/>
            <person name="Ovchinnikova G."/>
            <person name="Chertkov O."/>
            <person name="Kyrpides N."/>
            <person name="Mavromatis K."/>
            <person name="Ivanova N."/>
            <person name="Brettin T."/>
            <person name="Detter J.C."/>
            <person name="Han C."/>
            <person name="Larimer F."/>
            <person name="Land M."/>
            <person name="Hauser L."/>
            <person name="Markowitz V."/>
            <person name="Cheng J.-F."/>
            <person name="Hugenholtz P."/>
            <person name="Woyke T."/>
            <person name="Wu D."/>
            <person name="Tindall B."/>
            <person name="Pomrenke H."/>
            <person name="Brambilla E."/>
            <person name="Klenk H.-P."/>
            <person name="Eisen J.A."/>
        </authorList>
    </citation>
    <scope>NUCLEOTIDE SEQUENCE [LARGE SCALE GENOMIC DNA]</scope>
    <source>
        <strain evidence="3">ATCC BAA-1392 / DSM 18658 / VKM B-2454 / MOB10</strain>
    </source>
</reference>
<proteinExistence type="predicted"/>
<evidence type="ECO:0000313" key="2">
    <source>
        <dbReference type="EMBL" id="AGA25060.1"/>
    </source>
</evidence>
<dbReference type="Proteomes" id="UP000010798">
    <property type="component" value="Chromosome"/>
</dbReference>
<dbReference type="RefSeq" id="WP_015244243.1">
    <property type="nucleotide sequence ID" value="NC_019892.1"/>
</dbReference>
<dbReference type="InterPro" id="IPR011453">
    <property type="entry name" value="DUF1559"/>
</dbReference>